<keyword evidence="1" id="KW-0732">Signal</keyword>
<dbReference type="GO" id="GO:0006629">
    <property type="term" value="P:lipid metabolic process"/>
    <property type="evidence" value="ECO:0007669"/>
    <property type="project" value="InterPro"/>
</dbReference>
<keyword evidence="4" id="KW-1185">Reference proteome</keyword>
<dbReference type="AlphaFoldDB" id="G4TYP4"/>
<sequence length="394" mass="41692">MRILPSLSFFSLALPLLVAALDESQMQAHLAAASGLLGTWEESSDALAGWMSNQPDSTTFPTLSIPGTHDSLAWNVTGIAAAFTKTQDLPLFKQLNGGVRFIDLRVGENNGMIQLYHGAALLDTTAQLADIFWGLYRWLDAHATETVMVSVKVDNGNSTASLQQTIYDLVTGQDVAQYWVQSTALPTLGEARHKAILLRRFAFDQLQNITPIGIDASSGWADNNAQFQIQYGANGETLYIEDFYNVGGNDLESAVASKYLALSANLDIATSAQHPDGLFISFVSGYSGISVTPSQLAQGNNTSPGMNSRALSYLAGKQGSRFGVVLFDFFGSDSRLAPATLGQSVDLSATPSGAASPSTTSIGTSHSNGAHLTTASSLLFPIVLLAVSSLGISL</sequence>
<dbReference type="EMBL" id="CAFZ01000754">
    <property type="protein sequence ID" value="CCA76437.1"/>
    <property type="molecule type" value="Genomic_DNA"/>
</dbReference>
<reference evidence="3 4" key="1">
    <citation type="journal article" date="2011" name="PLoS Pathog.">
        <title>Endophytic Life Strategies Decoded by Genome and Transcriptome Analyses of the Mutualistic Root Symbiont Piriformospora indica.</title>
        <authorList>
            <person name="Zuccaro A."/>
            <person name="Lahrmann U."/>
            <person name="Guldener U."/>
            <person name="Langen G."/>
            <person name="Pfiffi S."/>
            <person name="Biedenkopf D."/>
            <person name="Wong P."/>
            <person name="Samans B."/>
            <person name="Grimm C."/>
            <person name="Basiewicz M."/>
            <person name="Murat C."/>
            <person name="Martin F."/>
            <person name="Kogel K.H."/>
        </authorList>
    </citation>
    <scope>NUCLEOTIDE SEQUENCE [LARGE SCALE GENOMIC DNA]</scope>
    <source>
        <strain evidence="3 4">DSM 11827</strain>
    </source>
</reference>
<dbReference type="PANTHER" id="PTHR13593">
    <property type="match status" value="1"/>
</dbReference>
<dbReference type="InterPro" id="IPR000909">
    <property type="entry name" value="PLipase_C_PInositol-sp_X_dom"/>
</dbReference>
<organism evidence="3 4">
    <name type="scientific">Serendipita indica (strain DSM 11827)</name>
    <name type="common">Root endophyte fungus</name>
    <name type="synonym">Piriformospora indica</name>
    <dbReference type="NCBI Taxonomy" id="1109443"/>
    <lineage>
        <taxon>Eukaryota</taxon>
        <taxon>Fungi</taxon>
        <taxon>Dikarya</taxon>
        <taxon>Basidiomycota</taxon>
        <taxon>Agaricomycotina</taxon>
        <taxon>Agaricomycetes</taxon>
        <taxon>Sebacinales</taxon>
        <taxon>Serendipitaceae</taxon>
        <taxon>Serendipita</taxon>
    </lineage>
</organism>
<dbReference type="SUPFAM" id="SSF51695">
    <property type="entry name" value="PLC-like phosphodiesterases"/>
    <property type="match status" value="1"/>
</dbReference>
<dbReference type="Proteomes" id="UP000007148">
    <property type="component" value="Unassembled WGS sequence"/>
</dbReference>
<proteinExistence type="predicted"/>
<feature type="chain" id="PRO_5003469226" description="Phosphatidylinositol-specific phospholipase C X domain-containing protein" evidence="1">
    <location>
        <begin position="21"/>
        <end position="394"/>
    </location>
</feature>
<comment type="caution">
    <text evidence="3">The sequence shown here is derived from an EMBL/GenBank/DDBJ whole genome shotgun (WGS) entry which is preliminary data.</text>
</comment>
<evidence type="ECO:0000259" key="2">
    <source>
        <dbReference type="SMART" id="SM00148"/>
    </source>
</evidence>
<evidence type="ECO:0000313" key="3">
    <source>
        <dbReference type="EMBL" id="CCA76437.1"/>
    </source>
</evidence>
<dbReference type="InterPro" id="IPR017946">
    <property type="entry name" value="PLC-like_Pdiesterase_TIM-brl"/>
</dbReference>
<evidence type="ECO:0000256" key="1">
    <source>
        <dbReference type="SAM" id="SignalP"/>
    </source>
</evidence>
<feature type="domain" description="Phosphatidylinositol-specific phospholipase C X" evidence="2">
    <location>
        <begin position="54"/>
        <end position="200"/>
    </location>
</feature>
<dbReference type="OMA" id="GIVMFDF"/>
<dbReference type="Gene3D" id="3.20.20.190">
    <property type="entry name" value="Phosphatidylinositol (PI) phosphodiesterase"/>
    <property type="match status" value="1"/>
</dbReference>
<evidence type="ECO:0000313" key="4">
    <source>
        <dbReference type="Proteomes" id="UP000007148"/>
    </source>
</evidence>
<dbReference type="OrthoDB" id="1046782at2759"/>
<dbReference type="PANTHER" id="PTHR13593:SF116">
    <property type="entry name" value="PLC-LIKE PHOSPHODIESTERASE"/>
    <property type="match status" value="1"/>
</dbReference>
<dbReference type="eggNOG" id="ENOG502QUGH">
    <property type="taxonomic scope" value="Eukaryota"/>
</dbReference>
<gene>
    <name evidence="3" type="ORF">PIIN_10430</name>
</gene>
<dbReference type="STRING" id="1109443.G4TYP4"/>
<accession>G4TYP4</accession>
<dbReference type="SMART" id="SM00148">
    <property type="entry name" value="PLCXc"/>
    <property type="match status" value="1"/>
</dbReference>
<dbReference type="Pfam" id="PF00388">
    <property type="entry name" value="PI-PLC-X"/>
    <property type="match status" value="1"/>
</dbReference>
<dbReference type="InParanoid" id="G4TYP4"/>
<dbReference type="GO" id="GO:0008081">
    <property type="term" value="F:phosphoric diester hydrolase activity"/>
    <property type="evidence" value="ECO:0007669"/>
    <property type="project" value="InterPro"/>
</dbReference>
<dbReference type="PROSITE" id="PS50007">
    <property type="entry name" value="PIPLC_X_DOMAIN"/>
    <property type="match status" value="1"/>
</dbReference>
<protein>
    <recommendedName>
        <fullName evidence="2">Phosphatidylinositol-specific phospholipase C X domain-containing protein</fullName>
    </recommendedName>
</protein>
<dbReference type="HOGENOM" id="CLU_033662_0_0_1"/>
<name>G4TYP4_SERID</name>
<dbReference type="InterPro" id="IPR051057">
    <property type="entry name" value="PI-PLC_domain"/>
</dbReference>
<feature type="signal peptide" evidence="1">
    <location>
        <begin position="1"/>
        <end position="20"/>
    </location>
</feature>